<dbReference type="AlphaFoldDB" id="A0A6N7W2T2"/>
<dbReference type="SUPFAM" id="SSF51735">
    <property type="entry name" value="NAD(P)-binding Rossmann-fold domains"/>
    <property type="match status" value="1"/>
</dbReference>
<dbReference type="UniPathway" id="UPA00135">
    <property type="reaction ID" value="UER00196"/>
</dbReference>
<dbReference type="FunFam" id="3.40.50.720:FF:000041">
    <property type="entry name" value="D-3-phosphoglycerate dehydrogenase"/>
    <property type="match status" value="1"/>
</dbReference>
<evidence type="ECO:0000256" key="4">
    <source>
        <dbReference type="ARBA" id="ARBA00013001"/>
    </source>
</evidence>
<evidence type="ECO:0000256" key="6">
    <source>
        <dbReference type="ARBA" id="ARBA00021582"/>
    </source>
</evidence>
<evidence type="ECO:0000256" key="11">
    <source>
        <dbReference type="ARBA" id="ARBA00030455"/>
    </source>
</evidence>
<keyword evidence="17" id="KW-1185">Reference proteome</keyword>
<dbReference type="PANTHER" id="PTHR42789:SF1">
    <property type="entry name" value="D-ISOMER SPECIFIC 2-HYDROXYACID DEHYDROGENASE FAMILY PROTEIN (AFU_ORTHOLOGUE AFUA_6G10090)"/>
    <property type="match status" value="1"/>
</dbReference>
<dbReference type="PROSITE" id="PS51671">
    <property type="entry name" value="ACT"/>
    <property type="match status" value="1"/>
</dbReference>
<evidence type="ECO:0000256" key="2">
    <source>
        <dbReference type="ARBA" id="ARBA00005216"/>
    </source>
</evidence>
<comment type="catalytic activity">
    <reaction evidence="12">
        <text>(R)-2-hydroxyglutarate + NAD(+) = 2-oxoglutarate + NADH + H(+)</text>
        <dbReference type="Rhea" id="RHEA:49612"/>
        <dbReference type="ChEBI" id="CHEBI:15378"/>
        <dbReference type="ChEBI" id="CHEBI:15801"/>
        <dbReference type="ChEBI" id="CHEBI:16810"/>
        <dbReference type="ChEBI" id="CHEBI:57540"/>
        <dbReference type="ChEBI" id="CHEBI:57945"/>
        <dbReference type="EC" id="1.1.1.399"/>
    </reaction>
</comment>
<comment type="caution">
    <text evidence="16">The sequence shown here is derived from an EMBL/GenBank/DDBJ whole genome shotgun (WGS) entry which is preliminary data.</text>
</comment>
<evidence type="ECO:0000313" key="17">
    <source>
        <dbReference type="Proteomes" id="UP000470875"/>
    </source>
</evidence>
<dbReference type="Pfam" id="PF22629">
    <property type="entry name" value="ACT_AHAS_ss"/>
    <property type="match status" value="1"/>
</dbReference>
<evidence type="ECO:0000256" key="14">
    <source>
        <dbReference type="RuleBase" id="RU003719"/>
    </source>
</evidence>
<accession>A0A6N7W2T2</accession>
<protein>
    <recommendedName>
        <fullName evidence="6">D-3-phosphoglycerate dehydrogenase</fullName>
        <ecNumber evidence="4">1.1.1.399</ecNumber>
        <ecNumber evidence="5">1.1.1.95</ecNumber>
    </recommendedName>
    <alternativeName>
        <fullName evidence="11">2-oxoglutarate reductase</fullName>
    </alternativeName>
</protein>
<evidence type="ECO:0000256" key="1">
    <source>
        <dbReference type="ARBA" id="ARBA00003800"/>
    </source>
</evidence>
<dbReference type="InterPro" id="IPR006139">
    <property type="entry name" value="D-isomer_2_OHA_DH_cat_dom"/>
</dbReference>
<dbReference type="GO" id="GO:0047545">
    <property type="term" value="F:(S)-2-hydroxyglutarate dehydrogenase activity"/>
    <property type="evidence" value="ECO:0007669"/>
    <property type="project" value="UniProtKB-ARBA"/>
</dbReference>
<dbReference type="SUPFAM" id="SSF52283">
    <property type="entry name" value="Formate/glycerate dehydrogenase catalytic domain-like"/>
    <property type="match status" value="1"/>
</dbReference>
<dbReference type="InterPro" id="IPR036291">
    <property type="entry name" value="NAD(P)-bd_dom_sf"/>
</dbReference>
<proteinExistence type="inferred from homology"/>
<dbReference type="Gene3D" id="3.40.50.720">
    <property type="entry name" value="NAD(P)-binding Rossmann-like Domain"/>
    <property type="match status" value="2"/>
</dbReference>
<evidence type="ECO:0000256" key="13">
    <source>
        <dbReference type="ARBA" id="ARBA00048731"/>
    </source>
</evidence>
<evidence type="ECO:0000256" key="3">
    <source>
        <dbReference type="ARBA" id="ARBA00005854"/>
    </source>
</evidence>
<dbReference type="InterPro" id="IPR006140">
    <property type="entry name" value="D-isomer_DH_NAD-bd"/>
</dbReference>
<keyword evidence="10" id="KW-0718">Serine biosynthesis</keyword>
<dbReference type="SUPFAM" id="SSF55021">
    <property type="entry name" value="ACT-like"/>
    <property type="match status" value="1"/>
</dbReference>
<evidence type="ECO:0000256" key="10">
    <source>
        <dbReference type="ARBA" id="ARBA00023299"/>
    </source>
</evidence>
<dbReference type="InterPro" id="IPR054480">
    <property type="entry name" value="AHAS_small-like_ACT"/>
</dbReference>
<dbReference type="CDD" id="cd12176">
    <property type="entry name" value="PGDH_3"/>
    <property type="match status" value="1"/>
</dbReference>
<dbReference type="GO" id="GO:0051287">
    <property type="term" value="F:NAD binding"/>
    <property type="evidence" value="ECO:0007669"/>
    <property type="project" value="InterPro"/>
</dbReference>
<dbReference type="InterPro" id="IPR029752">
    <property type="entry name" value="D-isomer_DH_CS1"/>
</dbReference>
<comment type="similarity">
    <text evidence="3 14">Belongs to the D-isomer specific 2-hydroxyacid dehydrogenase family.</text>
</comment>
<keyword evidence="8 14" id="KW-0560">Oxidoreductase</keyword>
<comment type="function">
    <text evidence="1">Catalyzes the reversible oxidation of 3-phospho-D-glycerate to 3-phosphonooxypyruvate, the first step of the phosphorylated L-serine biosynthesis pathway. Also catalyzes the reversible oxidation of 2-hydroxyglutarate to 2-oxoglutarate.</text>
</comment>
<dbReference type="Proteomes" id="UP000470875">
    <property type="component" value="Unassembled WGS sequence"/>
</dbReference>
<organism evidence="16 17">
    <name type="scientific">Scrofimicrobium canadense</name>
    <dbReference type="NCBI Taxonomy" id="2652290"/>
    <lineage>
        <taxon>Bacteria</taxon>
        <taxon>Bacillati</taxon>
        <taxon>Actinomycetota</taxon>
        <taxon>Actinomycetes</taxon>
        <taxon>Actinomycetales</taxon>
        <taxon>Actinomycetaceae</taxon>
        <taxon>Scrofimicrobium</taxon>
    </lineage>
</organism>
<comment type="catalytic activity">
    <reaction evidence="13">
        <text>(2R)-3-phosphoglycerate + NAD(+) = 3-phosphooxypyruvate + NADH + H(+)</text>
        <dbReference type="Rhea" id="RHEA:12641"/>
        <dbReference type="ChEBI" id="CHEBI:15378"/>
        <dbReference type="ChEBI" id="CHEBI:18110"/>
        <dbReference type="ChEBI" id="CHEBI:57540"/>
        <dbReference type="ChEBI" id="CHEBI:57945"/>
        <dbReference type="ChEBI" id="CHEBI:58272"/>
        <dbReference type="EC" id="1.1.1.95"/>
    </reaction>
</comment>
<evidence type="ECO:0000256" key="7">
    <source>
        <dbReference type="ARBA" id="ARBA00022605"/>
    </source>
</evidence>
<evidence type="ECO:0000259" key="15">
    <source>
        <dbReference type="PROSITE" id="PS51671"/>
    </source>
</evidence>
<dbReference type="EMBL" id="VULO01000002">
    <property type="protein sequence ID" value="MSS83605.1"/>
    <property type="molecule type" value="Genomic_DNA"/>
</dbReference>
<dbReference type="EC" id="1.1.1.95" evidence="5"/>
<dbReference type="PROSITE" id="PS00671">
    <property type="entry name" value="D_2_HYDROXYACID_DH_3"/>
    <property type="match status" value="1"/>
</dbReference>
<dbReference type="PROSITE" id="PS00065">
    <property type="entry name" value="D_2_HYDROXYACID_DH_1"/>
    <property type="match status" value="1"/>
</dbReference>
<evidence type="ECO:0000256" key="8">
    <source>
        <dbReference type="ARBA" id="ARBA00023002"/>
    </source>
</evidence>
<dbReference type="InterPro" id="IPR050857">
    <property type="entry name" value="D-2-hydroxyacid_DH"/>
</dbReference>
<evidence type="ECO:0000256" key="9">
    <source>
        <dbReference type="ARBA" id="ARBA00023027"/>
    </source>
</evidence>
<sequence length="401" mass="43651">MTKALLLEDPHEYADEPLVDRGVEVTRISGSLDEDELIEALKGVKILGIRSKTQVSERVIKNSPKLRIIGAYCIGTNQIDLEAARHSGISVFNAPYANTRSVVELAIAEIISLARMLTVRTESLHKGIWDKSAAHSHEIRGRTLGIIGYGSIGTQLSVLAEAMGMKVIFYDIAEKLALGNAERKATMEEVLREAHVISIHVDGAKENTNLFGDREFSMMRPGARFINLSRGFIVDIEALKKHLESGHLRGAAVDVFPTEPKSNGDPFDSPLLGIPNVILTPHIGGSTVEAQEAIGRFVSGKLVDYLRYGITDMSVNLPNLAPPPPASSKKRLCVIHQNVPGVMAELNSVFAEHGVNVDGQMLATEGELGYAVTDLAQELPQETIDHIRAMSATIRLRCLTL</sequence>
<dbReference type="CDD" id="cd04901">
    <property type="entry name" value="ACT_3PGDH"/>
    <property type="match status" value="1"/>
</dbReference>
<comment type="pathway">
    <text evidence="2">Amino-acid biosynthesis; L-serine biosynthesis; L-serine from 3-phospho-D-glycerate: step 1/3.</text>
</comment>
<evidence type="ECO:0000256" key="5">
    <source>
        <dbReference type="ARBA" id="ARBA00013143"/>
    </source>
</evidence>
<keyword evidence="7" id="KW-0028">Amino-acid biosynthesis</keyword>
<dbReference type="Gene3D" id="3.30.70.260">
    <property type="match status" value="1"/>
</dbReference>
<dbReference type="Pfam" id="PF02826">
    <property type="entry name" value="2-Hacid_dh_C"/>
    <property type="match status" value="1"/>
</dbReference>
<dbReference type="GO" id="GO:0004617">
    <property type="term" value="F:phosphoglycerate dehydrogenase activity"/>
    <property type="evidence" value="ECO:0007669"/>
    <property type="project" value="UniProtKB-EC"/>
</dbReference>
<dbReference type="GO" id="GO:0006564">
    <property type="term" value="P:L-serine biosynthetic process"/>
    <property type="evidence" value="ECO:0007669"/>
    <property type="project" value="UniProtKB-KW"/>
</dbReference>
<evidence type="ECO:0000256" key="12">
    <source>
        <dbReference type="ARBA" id="ARBA00048126"/>
    </source>
</evidence>
<dbReference type="Pfam" id="PF00389">
    <property type="entry name" value="2-Hacid_dh"/>
    <property type="match status" value="1"/>
</dbReference>
<dbReference type="InterPro" id="IPR029753">
    <property type="entry name" value="D-isomer_DH_CS"/>
</dbReference>
<dbReference type="InterPro" id="IPR002912">
    <property type="entry name" value="ACT_dom"/>
</dbReference>
<dbReference type="PANTHER" id="PTHR42789">
    <property type="entry name" value="D-ISOMER SPECIFIC 2-HYDROXYACID DEHYDROGENASE FAMILY PROTEIN (AFU_ORTHOLOGUE AFUA_6G10090)"/>
    <property type="match status" value="1"/>
</dbReference>
<dbReference type="EC" id="1.1.1.399" evidence="4"/>
<dbReference type="NCBIfam" id="NF008759">
    <property type="entry name" value="PRK11790.1"/>
    <property type="match status" value="1"/>
</dbReference>
<reference evidence="16 17" key="1">
    <citation type="submission" date="2019-08" db="EMBL/GenBank/DDBJ databases">
        <title>In-depth cultivation of the pig gut microbiome towards novel bacterial diversity and tailored functional studies.</title>
        <authorList>
            <person name="Wylensek D."/>
            <person name="Hitch T.C.A."/>
            <person name="Clavel T."/>
        </authorList>
    </citation>
    <scope>NUCLEOTIDE SEQUENCE [LARGE SCALE GENOMIC DNA]</scope>
    <source>
        <strain evidence="16 17">WB03_NA08</strain>
    </source>
</reference>
<keyword evidence="9" id="KW-0520">NAD</keyword>
<dbReference type="RefSeq" id="WP_318656466.1">
    <property type="nucleotide sequence ID" value="NZ_VULO01000002.1"/>
</dbReference>
<name>A0A6N7W2T2_9ACTO</name>
<gene>
    <name evidence="16" type="primary">serA</name>
    <name evidence="16" type="ORF">FYJ24_02260</name>
</gene>
<feature type="domain" description="ACT" evidence="15">
    <location>
        <begin position="331"/>
        <end position="401"/>
    </location>
</feature>
<evidence type="ECO:0000313" key="16">
    <source>
        <dbReference type="EMBL" id="MSS83605.1"/>
    </source>
</evidence>
<dbReference type="InterPro" id="IPR045865">
    <property type="entry name" value="ACT-like_dom_sf"/>
</dbReference>